<gene>
    <name evidence="5" type="ORF">GCM10022222_64270</name>
</gene>
<dbReference type="RefSeq" id="WP_344866605.1">
    <property type="nucleotide sequence ID" value="NZ_BAAAZN010000017.1"/>
</dbReference>
<keyword evidence="6" id="KW-1185">Reference proteome</keyword>
<protein>
    <submittedName>
        <fullName evidence="5">DUF5937 family protein</fullName>
    </submittedName>
</protein>
<dbReference type="SUPFAM" id="SSF46785">
    <property type="entry name" value="Winged helix' DNA-binding domain"/>
    <property type="match status" value="1"/>
</dbReference>
<evidence type="ECO:0000313" key="6">
    <source>
        <dbReference type="Proteomes" id="UP001500689"/>
    </source>
</evidence>
<keyword evidence="2" id="KW-0238">DNA-binding</keyword>
<dbReference type="Pfam" id="PF01022">
    <property type="entry name" value="HTH_5"/>
    <property type="match status" value="1"/>
</dbReference>
<evidence type="ECO:0000256" key="2">
    <source>
        <dbReference type="ARBA" id="ARBA00023125"/>
    </source>
</evidence>
<dbReference type="InterPro" id="IPR051011">
    <property type="entry name" value="Metal_resp_trans_reg"/>
</dbReference>
<evidence type="ECO:0000313" key="5">
    <source>
        <dbReference type="EMBL" id="GAA3571334.1"/>
    </source>
</evidence>
<dbReference type="CDD" id="cd00090">
    <property type="entry name" value="HTH_ARSR"/>
    <property type="match status" value="1"/>
</dbReference>
<feature type="domain" description="HTH arsR-type" evidence="4">
    <location>
        <begin position="228"/>
        <end position="323"/>
    </location>
</feature>
<keyword evidence="3" id="KW-0804">Transcription</keyword>
<name>A0ABP6XRC8_9PSEU</name>
<keyword evidence="1" id="KW-0805">Transcription regulation</keyword>
<evidence type="ECO:0000256" key="3">
    <source>
        <dbReference type="ARBA" id="ARBA00023163"/>
    </source>
</evidence>
<evidence type="ECO:0000256" key="1">
    <source>
        <dbReference type="ARBA" id="ARBA00023015"/>
    </source>
</evidence>
<dbReference type="PROSITE" id="PS50987">
    <property type="entry name" value="HTH_ARSR_2"/>
    <property type="match status" value="1"/>
</dbReference>
<comment type="caution">
    <text evidence="5">The sequence shown here is derived from an EMBL/GenBank/DDBJ whole genome shotgun (WGS) entry which is preliminary data.</text>
</comment>
<dbReference type="InterPro" id="IPR001845">
    <property type="entry name" value="HTH_ArsR_DNA-bd_dom"/>
</dbReference>
<dbReference type="EMBL" id="BAAAZN010000017">
    <property type="protein sequence ID" value="GAA3571334.1"/>
    <property type="molecule type" value="Genomic_DNA"/>
</dbReference>
<dbReference type="InterPro" id="IPR011991">
    <property type="entry name" value="ArsR-like_HTH"/>
</dbReference>
<organism evidence="5 6">
    <name type="scientific">Amycolatopsis ultiminotia</name>
    <dbReference type="NCBI Taxonomy" id="543629"/>
    <lineage>
        <taxon>Bacteria</taxon>
        <taxon>Bacillati</taxon>
        <taxon>Actinomycetota</taxon>
        <taxon>Actinomycetes</taxon>
        <taxon>Pseudonocardiales</taxon>
        <taxon>Pseudonocardiaceae</taxon>
        <taxon>Amycolatopsis</taxon>
    </lineage>
</organism>
<evidence type="ECO:0000259" key="4">
    <source>
        <dbReference type="PROSITE" id="PS50987"/>
    </source>
</evidence>
<accession>A0ABP6XRC8</accession>
<proteinExistence type="predicted"/>
<dbReference type="InterPro" id="IPR036388">
    <property type="entry name" value="WH-like_DNA-bd_sf"/>
</dbReference>
<dbReference type="PANTHER" id="PTHR43132:SF6">
    <property type="entry name" value="HTH-TYPE TRANSCRIPTIONAL REPRESSOR CZRA"/>
    <property type="match status" value="1"/>
</dbReference>
<dbReference type="PANTHER" id="PTHR43132">
    <property type="entry name" value="ARSENICAL RESISTANCE OPERON REPRESSOR ARSR-RELATED"/>
    <property type="match status" value="1"/>
</dbReference>
<dbReference type="Gene3D" id="1.10.10.10">
    <property type="entry name" value="Winged helix-like DNA-binding domain superfamily/Winged helix DNA-binding domain"/>
    <property type="match status" value="1"/>
</dbReference>
<reference evidence="6" key="1">
    <citation type="journal article" date="2019" name="Int. J. Syst. Evol. Microbiol.">
        <title>The Global Catalogue of Microorganisms (GCM) 10K type strain sequencing project: providing services to taxonomists for standard genome sequencing and annotation.</title>
        <authorList>
            <consortium name="The Broad Institute Genomics Platform"/>
            <consortium name="The Broad Institute Genome Sequencing Center for Infectious Disease"/>
            <person name="Wu L."/>
            <person name="Ma J."/>
        </authorList>
    </citation>
    <scope>NUCLEOTIDE SEQUENCE [LARGE SCALE GENOMIC DNA]</scope>
    <source>
        <strain evidence="6">JCM 16898</strain>
    </source>
</reference>
<sequence>MALTVALGVDELAETRFAVSPLSETVAALLQLNGRNPNVLHLRWLRWAEGELGSEELPLTSALLTAERPSWPNFLVPAPSGPTASLEQDLAALRRTSARHVRASLRRVFGADLPAPVSPLAEKPSAGLEIIADELRMAYRRVVEPHWPRIRALLDADVGYRAGQLAAGGAARLFADLHPDLRWVSGRLVRTGGPQRRVRLGPGGLVLMPVALGSPDVFVRARTATQTTIRYPARGIGALWTAGTRPPDHGVARLLGRARADLLAALCSPATTTDLAVALEVTPSAISQHLRVLREAGLVARQRSGRSVRYLTTDLGAALLAGS</sequence>
<dbReference type="Proteomes" id="UP001500689">
    <property type="component" value="Unassembled WGS sequence"/>
</dbReference>
<dbReference type="InterPro" id="IPR036390">
    <property type="entry name" value="WH_DNA-bd_sf"/>
</dbReference>
<dbReference type="SMART" id="SM00418">
    <property type="entry name" value="HTH_ARSR"/>
    <property type="match status" value="1"/>
</dbReference>